<dbReference type="GO" id="GO:0140042">
    <property type="term" value="P:lipid droplet formation"/>
    <property type="evidence" value="ECO:0007669"/>
    <property type="project" value="UniProtKB-ARBA"/>
</dbReference>
<evidence type="ECO:0000256" key="1">
    <source>
        <dbReference type="ARBA" id="ARBA00004477"/>
    </source>
</evidence>
<dbReference type="InterPro" id="IPR009617">
    <property type="entry name" value="Seipin"/>
</dbReference>
<feature type="region of interest" description="Disordered" evidence="7">
    <location>
        <begin position="272"/>
        <end position="383"/>
    </location>
</feature>
<feature type="transmembrane region" description="Helical" evidence="8">
    <location>
        <begin position="20"/>
        <end position="45"/>
    </location>
</feature>
<feature type="compositionally biased region" description="Basic and acidic residues" evidence="7">
    <location>
        <begin position="374"/>
        <end position="383"/>
    </location>
</feature>
<reference evidence="9 10" key="1">
    <citation type="journal article" date="2014" name="Genome Biol. Evol.">
        <title>Comparative genomics and transcriptomics analyses reveal divergent lifestyle features of nematode endoparasitic fungus Hirsutella minnesotensis.</title>
        <authorList>
            <person name="Lai Y."/>
            <person name="Liu K."/>
            <person name="Zhang X."/>
            <person name="Zhang X."/>
            <person name="Li K."/>
            <person name="Wang N."/>
            <person name="Shu C."/>
            <person name="Wu Y."/>
            <person name="Wang C."/>
            <person name="Bushley K.E."/>
            <person name="Xiang M."/>
            <person name="Liu X."/>
        </authorList>
    </citation>
    <scope>NUCLEOTIDE SEQUENCE [LARGE SCALE GENOMIC DNA]</scope>
    <source>
        <strain evidence="9 10">3608</strain>
    </source>
</reference>
<evidence type="ECO:0000313" key="9">
    <source>
        <dbReference type="EMBL" id="KJZ73237.1"/>
    </source>
</evidence>
<dbReference type="AlphaFoldDB" id="A0A0F7ZYX6"/>
<feature type="compositionally biased region" description="Basic and acidic residues" evidence="7">
    <location>
        <begin position="272"/>
        <end position="293"/>
    </location>
</feature>
<evidence type="ECO:0000313" key="10">
    <source>
        <dbReference type="Proteomes" id="UP000054481"/>
    </source>
</evidence>
<keyword evidence="6 8" id="KW-0472">Membrane</keyword>
<dbReference type="GO" id="GO:0006629">
    <property type="term" value="P:lipid metabolic process"/>
    <property type="evidence" value="ECO:0007669"/>
    <property type="project" value="UniProtKB-KW"/>
</dbReference>
<organism evidence="9 10">
    <name type="scientific">Hirsutella minnesotensis 3608</name>
    <dbReference type="NCBI Taxonomy" id="1043627"/>
    <lineage>
        <taxon>Eukaryota</taxon>
        <taxon>Fungi</taxon>
        <taxon>Dikarya</taxon>
        <taxon>Ascomycota</taxon>
        <taxon>Pezizomycotina</taxon>
        <taxon>Sordariomycetes</taxon>
        <taxon>Hypocreomycetidae</taxon>
        <taxon>Hypocreales</taxon>
        <taxon>Ophiocordycipitaceae</taxon>
        <taxon>Hirsutella</taxon>
    </lineage>
</organism>
<evidence type="ECO:0000256" key="3">
    <source>
        <dbReference type="ARBA" id="ARBA00022824"/>
    </source>
</evidence>
<evidence type="ECO:0000256" key="7">
    <source>
        <dbReference type="SAM" id="MobiDB-lite"/>
    </source>
</evidence>
<proteinExistence type="predicted"/>
<dbReference type="Pfam" id="PF06775">
    <property type="entry name" value="Seipin"/>
    <property type="match status" value="1"/>
</dbReference>
<keyword evidence="2 8" id="KW-0812">Transmembrane</keyword>
<dbReference type="GO" id="GO:0005789">
    <property type="term" value="C:endoplasmic reticulum membrane"/>
    <property type="evidence" value="ECO:0007669"/>
    <property type="project" value="UniProtKB-SubCell"/>
</dbReference>
<evidence type="ECO:0000256" key="2">
    <source>
        <dbReference type="ARBA" id="ARBA00022692"/>
    </source>
</evidence>
<evidence type="ECO:0000256" key="5">
    <source>
        <dbReference type="ARBA" id="ARBA00023098"/>
    </source>
</evidence>
<dbReference type="OrthoDB" id="3990054at2759"/>
<keyword evidence="5" id="KW-0443">Lipid metabolism</keyword>
<evidence type="ECO:0000256" key="4">
    <source>
        <dbReference type="ARBA" id="ARBA00022989"/>
    </source>
</evidence>
<dbReference type="CDD" id="cd23995">
    <property type="entry name" value="Seipin_BSCL2_like"/>
    <property type="match status" value="1"/>
</dbReference>
<keyword evidence="3" id="KW-0256">Endoplasmic reticulum</keyword>
<dbReference type="EMBL" id="KQ030537">
    <property type="protein sequence ID" value="KJZ73237.1"/>
    <property type="molecule type" value="Genomic_DNA"/>
</dbReference>
<keyword evidence="4 8" id="KW-1133">Transmembrane helix</keyword>
<comment type="subcellular location">
    <subcellularLocation>
        <location evidence="1">Endoplasmic reticulum membrane</location>
        <topology evidence="1">Multi-pass membrane protein</topology>
    </subcellularLocation>
</comment>
<feature type="compositionally biased region" description="Basic and acidic residues" evidence="7">
    <location>
        <begin position="307"/>
        <end position="321"/>
    </location>
</feature>
<evidence type="ECO:0000256" key="6">
    <source>
        <dbReference type="ARBA" id="ARBA00023136"/>
    </source>
</evidence>
<gene>
    <name evidence="9" type="ORF">HIM_07434</name>
</gene>
<protein>
    <recommendedName>
        <fullName evidence="11">Seipin</fullName>
    </recommendedName>
</protein>
<dbReference type="PANTHER" id="PTHR21212">
    <property type="entry name" value="BERNARDINELLI-SEIP CONGENITAL LIPODYSTROPHY 2 HOMOLOG BSCL2 PROTEIN"/>
    <property type="match status" value="1"/>
</dbReference>
<keyword evidence="10" id="KW-1185">Reference proteome</keyword>
<name>A0A0F7ZYX6_9HYPO</name>
<accession>A0A0F7ZYX6</accession>
<dbReference type="PANTHER" id="PTHR21212:SF0">
    <property type="entry name" value="SEIPIN"/>
    <property type="match status" value="1"/>
</dbReference>
<dbReference type="Proteomes" id="UP000054481">
    <property type="component" value="Unassembled WGS sequence"/>
</dbReference>
<evidence type="ECO:0000256" key="8">
    <source>
        <dbReference type="SAM" id="Phobius"/>
    </source>
</evidence>
<feature type="transmembrane region" description="Helical" evidence="8">
    <location>
        <begin position="237"/>
        <end position="260"/>
    </location>
</feature>
<sequence>METLEETVRVATSKPVQRAAVHTALLASGAVTLFCLAAIATGLFFQNFVPDYHVSIPVHLQYGSSPNPYGVSSLTNPPMIKSQQDYDVSVALSMPKSPANLERGNFMVSLYLLGSKASSKLEADARDFAVSRESFTAHQVLFKSRRLALVPYTDPMVSVAKRFVLLLYHMVVPSSQACEMKIALAERLVFPKNSYIPASAYVEVEAGQNIHIYSAALTMTARLSGLRWFMFHYRLPAYIVFTLVFWACEVIFMAMAWAFWIAATGSKVSGTAKDKRAVTGGSRDDGIRDESSDYAHTFPTYGRQQPLKHEPDIKDESEGRQLSDIPLAGAEADDEDDLDGGGGDGSRRYDSGLGTSFSERGSESMRRRSSRGPSGRDESGSRR</sequence>
<evidence type="ECO:0008006" key="11">
    <source>
        <dbReference type="Google" id="ProtNLM"/>
    </source>
</evidence>